<dbReference type="GO" id="GO:0006559">
    <property type="term" value="P:L-phenylalanine catabolic process"/>
    <property type="evidence" value="ECO:0007669"/>
    <property type="project" value="UniProtKB-UniRule"/>
</dbReference>
<dbReference type="GO" id="GO:0005737">
    <property type="term" value="C:cytoplasm"/>
    <property type="evidence" value="ECO:0007669"/>
    <property type="project" value="TreeGrafter"/>
</dbReference>
<keyword evidence="6 9" id="KW-0560">Oxidoreductase</keyword>
<dbReference type="Gene3D" id="2.60.120.10">
    <property type="entry name" value="Jelly Rolls"/>
    <property type="match status" value="1"/>
</dbReference>
<feature type="binding site" evidence="12">
    <location>
        <position position="345"/>
    </location>
    <ligand>
        <name>Fe cation</name>
        <dbReference type="ChEBI" id="CHEBI:24875"/>
    </ligand>
</feature>
<dbReference type="InterPro" id="IPR022950">
    <property type="entry name" value="Homogentis_dOase_bac"/>
</dbReference>
<sequence length="448" mass="49656">MDTPTRTPNTASSRLEIEPGYQSGFANEFATEALPGALPEGRNSPQRAAYGLYAEQLSGTAFTAPRGHNRRSWLYRIRPAAVHKPFTQLPSDRLVANFAEVPPTPPNQLRWDALPMPTEPTDFVDGWVTMAGNGSAEAMNGCAIHLYAANRSMKDRFFDSADGELLIVPQEGRLHIATEMGQLDIEPFEIAVIPRGVRFAVSLPDGNARGYICENFGALLRLPDLGPIGSNGLANPRDFLTPHAAYEDREGDFELVAKMNGNLWRADIGHSPLDVVAWHGNYAPYKYDLRRFNTIGSISFDHPDPSIFLVLQSQSDTPGVDTIDFVIFPPRWLAAEDTFRPPWFHRNVASEFMGLVHGVYDAKAEGFVPGGASLHNCMSGHGPDADTFEKASHGDTSTPKKVSDTMAFMFETRTLIKPTRFALETAQLQANYYECWQGLKKHFNPEQR</sequence>
<dbReference type="HAMAP" id="MF_00334">
    <property type="entry name" value="Homogentis_dioxygen"/>
    <property type="match status" value="1"/>
</dbReference>
<organism evidence="15 16">
    <name type="scientific">Paraburkholderia elongata</name>
    <dbReference type="NCBI Taxonomy" id="2675747"/>
    <lineage>
        <taxon>Bacteria</taxon>
        <taxon>Pseudomonadati</taxon>
        <taxon>Pseudomonadota</taxon>
        <taxon>Betaproteobacteria</taxon>
        <taxon>Burkholderiales</taxon>
        <taxon>Burkholderiaceae</taxon>
        <taxon>Paraburkholderia</taxon>
    </lineage>
</organism>
<evidence type="ECO:0000259" key="13">
    <source>
        <dbReference type="Pfam" id="PF04209"/>
    </source>
</evidence>
<evidence type="ECO:0000256" key="5">
    <source>
        <dbReference type="ARBA" id="ARBA00022964"/>
    </source>
</evidence>
<feature type="active site" description="Proton acceptor" evidence="9 11">
    <location>
        <position position="302"/>
    </location>
</feature>
<evidence type="ECO:0000256" key="11">
    <source>
        <dbReference type="PIRSR" id="PIRSR605708-1"/>
    </source>
</evidence>
<reference evidence="15 16" key="1">
    <citation type="submission" date="2019-11" db="EMBL/GenBank/DDBJ databases">
        <title>Metabolism of dissolved organic matter in forest soils.</title>
        <authorList>
            <person name="Cyle K.T."/>
            <person name="Wilhelm R.C."/>
            <person name="Martinez C.E."/>
        </authorList>
    </citation>
    <scope>NUCLEOTIDE SEQUENCE [LARGE SCALE GENOMIC DNA]</scope>
    <source>
        <strain evidence="15 16">5N</strain>
    </source>
</reference>
<evidence type="ECO:0000256" key="8">
    <source>
        <dbReference type="ARBA" id="ARBA00023232"/>
    </source>
</evidence>
<feature type="binding site" evidence="12">
    <location>
        <position position="381"/>
    </location>
    <ligand>
        <name>Fe cation</name>
        <dbReference type="ChEBI" id="CHEBI:24875"/>
    </ligand>
</feature>
<dbReference type="EC" id="1.13.11.5" evidence="9 10"/>
<keyword evidence="4 9" id="KW-0828">Tyrosine catabolism</keyword>
<dbReference type="GO" id="GO:0005506">
    <property type="term" value="F:iron ion binding"/>
    <property type="evidence" value="ECO:0007669"/>
    <property type="project" value="UniProtKB-UniRule"/>
</dbReference>
<evidence type="ECO:0000256" key="6">
    <source>
        <dbReference type="ARBA" id="ARBA00023002"/>
    </source>
</evidence>
<evidence type="ECO:0000256" key="3">
    <source>
        <dbReference type="ARBA" id="ARBA00022723"/>
    </source>
</evidence>
<dbReference type="InterPro" id="IPR014710">
    <property type="entry name" value="RmlC-like_jellyroll"/>
</dbReference>
<dbReference type="InterPro" id="IPR005708">
    <property type="entry name" value="Homogentis_dOase"/>
</dbReference>
<protein>
    <recommendedName>
        <fullName evidence="9 10">Homogentisate 1,2-dioxygenase</fullName>
        <shortName evidence="9">HGDO</shortName>
        <ecNumber evidence="9 10">1.13.11.5</ecNumber>
    </recommendedName>
    <alternativeName>
        <fullName evidence="9">Homogentisate oxygenase</fullName>
    </alternativeName>
    <alternativeName>
        <fullName evidence="9">Homogentisic acid oxidase</fullName>
    </alternativeName>
    <alternativeName>
        <fullName evidence="9">Homogentisicase</fullName>
    </alternativeName>
</protein>
<evidence type="ECO:0000256" key="1">
    <source>
        <dbReference type="ARBA" id="ARBA00001962"/>
    </source>
</evidence>
<keyword evidence="7 9" id="KW-0408">Iron</keyword>
<evidence type="ECO:0000256" key="10">
    <source>
        <dbReference type="NCBIfam" id="TIGR01015"/>
    </source>
</evidence>
<comment type="cofactor">
    <cofactor evidence="1 9 12">
        <name>Fe cation</name>
        <dbReference type="ChEBI" id="CHEBI:24875"/>
    </cofactor>
</comment>
<evidence type="ECO:0000256" key="9">
    <source>
        <dbReference type="HAMAP-Rule" id="MF_00334"/>
    </source>
</evidence>
<feature type="domain" description="Homogentisate 1,2-dioxygenase C-terminal" evidence="13">
    <location>
        <begin position="290"/>
        <end position="443"/>
    </location>
</feature>
<dbReference type="CDD" id="cd07000">
    <property type="entry name" value="cupin_HGO_N"/>
    <property type="match status" value="1"/>
</dbReference>
<dbReference type="InterPro" id="IPR046451">
    <property type="entry name" value="HgmA_C"/>
</dbReference>
<dbReference type="AlphaFoldDB" id="A0A972SND7"/>
<dbReference type="RefSeq" id="WP_172176635.1">
    <property type="nucleotide sequence ID" value="NZ_WOEZ01000258.1"/>
</dbReference>
<dbReference type="Proteomes" id="UP000655523">
    <property type="component" value="Unassembled WGS sequence"/>
</dbReference>
<comment type="function">
    <text evidence="9">Involved in the catabolism of homogentisate (2,5-dihydroxyphenylacetate or 2,5-OH-PhAc), a central intermediate in the degradation of phenylalanine and tyrosine. Catalyzes the oxidative ring cleavage of the aromatic ring of homogentisate to yield maleylacetoacetate.</text>
</comment>
<comment type="caution">
    <text evidence="9">Lacks conserved residue(s) required for the propagation of feature annotation.</text>
</comment>
<dbReference type="PANTHER" id="PTHR11056:SF0">
    <property type="entry name" value="HOMOGENTISATE 1,2-DIOXYGENASE"/>
    <property type="match status" value="1"/>
</dbReference>
<comment type="similarity">
    <text evidence="2 9">Belongs to the homogentisate dioxygenase family.</text>
</comment>
<dbReference type="Pfam" id="PF20510">
    <property type="entry name" value="HgmA_N"/>
    <property type="match status" value="1"/>
</dbReference>
<dbReference type="InterPro" id="IPR046452">
    <property type="entry name" value="HgmA_N"/>
</dbReference>
<keyword evidence="5 9" id="KW-0223">Dioxygenase</keyword>
<proteinExistence type="inferred from homology"/>
<dbReference type="EMBL" id="WOEZ01000258">
    <property type="protein sequence ID" value="NPT61199.1"/>
    <property type="molecule type" value="Genomic_DNA"/>
</dbReference>
<evidence type="ECO:0000313" key="16">
    <source>
        <dbReference type="Proteomes" id="UP000655523"/>
    </source>
</evidence>
<evidence type="ECO:0000256" key="4">
    <source>
        <dbReference type="ARBA" id="ARBA00022878"/>
    </source>
</evidence>
<dbReference type="GO" id="GO:0004411">
    <property type="term" value="F:homogentisate 1,2-dioxygenase activity"/>
    <property type="evidence" value="ECO:0007669"/>
    <property type="project" value="UniProtKB-UniRule"/>
</dbReference>
<evidence type="ECO:0000256" key="12">
    <source>
        <dbReference type="PIRSR" id="PIRSR605708-2"/>
    </source>
</evidence>
<evidence type="ECO:0000256" key="7">
    <source>
        <dbReference type="ARBA" id="ARBA00023004"/>
    </source>
</evidence>
<dbReference type="InterPro" id="IPR011051">
    <property type="entry name" value="RmlC_Cupin_sf"/>
</dbReference>
<evidence type="ECO:0000256" key="2">
    <source>
        <dbReference type="ARBA" id="ARBA00007757"/>
    </source>
</evidence>
<accession>A0A972SND7</accession>
<gene>
    <name evidence="9" type="primary">hmgA</name>
    <name evidence="15" type="ORF">GNZ13_43365</name>
</gene>
<feature type="binding site" evidence="9 12">
    <location>
        <position position="381"/>
    </location>
    <ligand>
        <name>homogentisate</name>
        <dbReference type="ChEBI" id="CHEBI:16169"/>
    </ligand>
</feature>
<evidence type="ECO:0000313" key="15">
    <source>
        <dbReference type="EMBL" id="NPT61199.1"/>
    </source>
</evidence>
<feature type="binding site" evidence="12">
    <location>
        <position position="360"/>
    </location>
    <ligand>
        <name>homogentisate</name>
        <dbReference type="ChEBI" id="CHEBI:16169"/>
    </ligand>
</feature>
<dbReference type="SUPFAM" id="SSF51182">
    <property type="entry name" value="RmlC-like cupins"/>
    <property type="match status" value="1"/>
</dbReference>
<keyword evidence="16" id="KW-1185">Reference proteome</keyword>
<evidence type="ECO:0000259" key="14">
    <source>
        <dbReference type="Pfam" id="PF20510"/>
    </source>
</evidence>
<dbReference type="Pfam" id="PF04209">
    <property type="entry name" value="HgmA_C"/>
    <property type="match status" value="1"/>
</dbReference>
<feature type="binding site" evidence="12">
    <location>
        <position position="351"/>
    </location>
    <ligand>
        <name>Fe cation</name>
        <dbReference type="ChEBI" id="CHEBI:24875"/>
    </ligand>
</feature>
<dbReference type="FunFam" id="2.60.120.10:FF:000034">
    <property type="entry name" value="Homogentisate 1,2-dioxygenase"/>
    <property type="match status" value="1"/>
</dbReference>
<keyword evidence="8 9" id="KW-0585">Phenylalanine catabolism</keyword>
<comment type="catalytic activity">
    <reaction evidence="9">
        <text>homogentisate + O2 = 4-maleylacetoacetate + H(+)</text>
        <dbReference type="Rhea" id="RHEA:15449"/>
        <dbReference type="ChEBI" id="CHEBI:15378"/>
        <dbReference type="ChEBI" id="CHEBI:15379"/>
        <dbReference type="ChEBI" id="CHEBI:16169"/>
        <dbReference type="ChEBI" id="CHEBI:17105"/>
        <dbReference type="EC" id="1.13.11.5"/>
    </reaction>
</comment>
<comment type="pathway">
    <text evidence="9">Amino-acid degradation; L-phenylalanine degradation; acetoacetate and fumarate from L-phenylalanine: step 4/6.</text>
</comment>
<feature type="domain" description="Homogentisate 1,2-dioxygenase N-terminal" evidence="14">
    <location>
        <begin position="21"/>
        <end position="289"/>
    </location>
</feature>
<dbReference type="GO" id="GO:0006572">
    <property type="term" value="P:L-tyrosine catabolic process"/>
    <property type="evidence" value="ECO:0007669"/>
    <property type="project" value="UniProtKB-UniRule"/>
</dbReference>
<keyword evidence="3 9" id="KW-0479">Metal-binding</keyword>
<dbReference type="PANTHER" id="PTHR11056">
    <property type="entry name" value="HOMOGENTISATE 1,2-DIOXYGENASE"/>
    <property type="match status" value="1"/>
</dbReference>
<dbReference type="NCBIfam" id="TIGR01015">
    <property type="entry name" value="hmgA"/>
    <property type="match status" value="1"/>
</dbReference>
<comment type="caution">
    <text evidence="15">The sequence shown here is derived from an EMBL/GenBank/DDBJ whole genome shotgun (WGS) entry which is preliminary data.</text>
</comment>
<name>A0A972SND7_9BURK</name>
<comment type="subunit">
    <text evidence="9">Hexamer; dimer of trimers.</text>
</comment>